<feature type="compositionally biased region" description="Low complexity" evidence="1">
    <location>
        <begin position="108"/>
        <end position="128"/>
    </location>
</feature>
<feature type="compositionally biased region" description="Basic residues" evidence="1">
    <location>
        <begin position="572"/>
        <end position="588"/>
    </location>
</feature>
<feature type="compositionally biased region" description="Basic and acidic residues" evidence="1">
    <location>
        <begin position="84"/>
        <end position="105"/>
    </location>
</feature>
<reference evidence="2 3" key="1">
    <citation type="journal article" date="2012" name="Genome Biol.">
        <title>Genome and low-iron response of an oceanic diatom adapted to chronic iron limitation.</title>
        <authorList>
            <person name="Lommer M."/>
            <person name="Specht M."/>
            <person name="Roy A.S."/>
            <person name="Kraemer L."/>
            <person name="Andreson R."/>
            <person name="Gutowska M.A."/>
            <person name="Wolf J."/>
            <person name="Bergner S.V."/>
            <person name="Schilhabel M.B."/>
            <person name="Klostermeier U.C."/>
            <person name="Beiko R.G."/>
            <person name="Rosenstiel P."/>
            <person name="Hippler M."/>
            <person name="Laroche J."/>
        </authorList>
    </citation>
    <scope>NUCLEOTIDE SEQUENCE [LARGE SCALE GENOMIC DNA]</scope>
    <source>
        <strain evidence="2 3">CCMP1005</strain>
    </source>
</reference>
<sequence length="613" mass="64344">MDWVDVMGRPGKYTGEVSPEDEPNGKGVMRYEMGLVAEGEWIKGVLNDGSGITRANAAATVAGAGMSVAPGGDERRGRRRRERRLGPRHDEHRGKQPDGPNHDGDWTAAAAVPPAAVVSPSDAAAPSSGPGGRPGRAHVLRAPAQWPTAKPRAEGSDEAAVVLPQVDIGVCTPSTVSHWSTSTTPPPQYNANVCLEYHRMSSNLIIWTSNCDVTAAQRAWPISSRAQVRVKVIMCPVPPDPLRSLRAFPRCPPPPQSQNEVHPAAKTMGNSFSCGRAFRARRRRFLGGRPPRRVAAAGAPAGLRAGVVCCGIEGGPVYPGGWFASPSQTVSPPPSVGSPATTAPPSSPPCCPVPAHRGPTSTERARDAVIRDTWWWRKNGYLSESEVPAVNCRAGSYRPPRDGRSRKQDEIPPVERGLGRLPDPGGRRVPPPGGLDEGPPHAPAGHPAHADGRGGGREGRGADPEPGQGREEGRGADPKPEQGREDGRGGTAPPPPPGGKETATATGAGTGAALRRGTAGPAGTAGPRGTAARASETAARAAAARASRTGGRQRGVDVGRVDPAHRDDRGEPRRRRGARRGDGRRHHPTAGQEREGRGTARPDGAEEGRRRRK</sequence>
<accession>K0TME8</accession>
<feature type="region of interest" description="Disordered" evidence="1">
    <location>
        <begin position="63"/>
        <end position="137"/>
    </location>
</feature>
<feature type="non-terminal residue" evidence="2">
    <location>
        <position position="613"/>
    </location>
</feature>
<dbReference type="Proteomes" id="UP000266841">
    <property type="component" value="Unassembled WGS sequence"/>
</dbReference>
<feature type="compositionally biased region" description="Basic and acidic residues" evidence="1">
    <location>
        <begin position="554"/>
        <end position="571"/>
    </location>
</feature>
<proteinExistence type="predicted"/>
<comment type="caution">
    <text evidence="2">The sequence shown here is derived from an EMBL/GenBank/DDBJ whole genome shotgun (WGS) entry which is preliminary data.</text>
</comment>
<feature type="compositionally biased region" description="Basic and acidic residues" evidence="1">
    <location>
        <begin position="448"/>
        <end position="488"/>
    </location>
</feature>
<feature type="region of interest" description="Disordered" evidence="1">
    <location>
        <begin position="327"/>
        <end position="365"/>
    </location>
</feature>
<feature type="compositionally biased region" description="Low complexity" evidence="1">
    <location>
        <begin position="419"/>
        <end position="428"/>
    </location>
</feature>
<dbReference type="AlphaFoldDB" id="K0TME8"/>
<evidence type="ECO:0000256" key="1">
    <source>
        <dbReference type="SAM" id="MobiDB-lite"/>
    </source>
</evidence>
<dbReference type="EMBL" id="AGNL01005533">
    <property type="protein sequence ID" value="EJK72642.1"/>
    <property type="molecule type" value="Genomic_DNA"/>
</dbReference>
<protein>
    <submittedName>
        <fullName evidence="2">Uncharacterized protein</fullName>
    </submittedName>
</protein>
<feature type="compositionally biased region" description="Low complexity" evidence="1">
    <location>
        <begin position="499"/>
        <end position="550"/>
    </location>
</feature>
<feature type="compositionally biased region" description="Basic and acidic residues" evidence="1">
    <location>
        <begin position="399"/>
        <end position="410"/>
    </location>
</feature>
<evidence type="ECO:0000313" key="3">
    <source>
        <dbReference type="Proteomes" id="UP000266841"/>
    </source>
</evidence>
<evidence type="ECO:0000313" key="2">
    <source>
        <dbReference type="EMBL" id="EJK72642.1"/>
    </source>
</evidence>
<feature type="compositionally biased region" description="Basic and acidic residues" evidence="1">
    <location>
        <begin position="592"/>
        <end position="613"/>
    </location>
</feature>
<keyword evidence="3" id="KW-1185">Reference proteome</keyword>
<dbReference type="OrthoDB" id="56405at2759"/>
<feature type="region of interest" description="Disordered" evidence="1">
    <location>
        <begin position="392"/>
        <end position="613"/>
    </location>
</feature>
<name>K0TME8_THAOC</name>
<gene>
    <name evidence="2" type="ORF">THAOC_05807</name>
</gene>
<organism evidence="2 3">
    <name type="scientific">Thalassiosira oceanica</name>
    <name type="common">Marine diatom</name>
    <dbReference type="NCBI Taxonomy" id="159749"/>
    <lineage>
        <taxon>Eukaryota</taxon>
        <taxon>Sar</taxon>
        <taxon>Stramenopiles</taxon>
        <taxon>Ochrophyta</taxon>
        <taxon>Bacillariophyta</taxon>
        <taxon>Coscinodiscophyceae</taxon>
        <taxon>Thalassiosirophycidae</taxon>
        <taxon>Thalassiosirales</taxon>
        <taxon>Thalassiosiraceae</taxon>
        <taxon>Thalassiosira</taxon>
    </lineage>
</organism>
<feature type="region of interest" description="Disordered" evidence="1">
    <location>
        <begin position="1"/>
        <end position="26"/>
    </location>
</feature>